<reference evidence="2" key="1">
    <citation type="submission" date="2008-04" db="EMBL/GenBank/DDBJ databases">
        <title>Complete sequence of plasmid 1 of Burkholderia ambifaria MC40-6.</title>
        <authorList>
            <person name="Copeland A."/>
            <person name="Lucas S."/>
            <person name="Lapidus A."/>
            <person name="Glavina del Rio T."/>
            <person name="Dalin E."/>
            <person name="Tice H."/>
            <person name="Pitluck S."/>
            <person name="Chain P."/>
            <person name="Malfatti S."/>
            <person name="Shin M."/>
            <person name="Vergez L."/>
            <person name="Lang D."/>
            <person name="Schmutz J."/>
            <person name="Larimer F."/>
            <person name="Land M."/>
            <person name="Hauser L."/>
            <person name="Kyrpides N."/>
            <person name="Lykidis A."/>
            <person name="Ramette A."/>
            <person name="Konstantinidis K."/>
            <person name="Tiedje J."/>
            <person name="Richardson P."/>
        </authorList>
    </citation>
    <scope>NUCLEOTIDE SEQUENCE [LARGE SCALE GENOMIC DNA]</scope>
    <source>
        <strain evidence="2">MC40-6</strain>
        <plasmid evidence="2">Plasmid pBMC401</plasmid>
    </source>
</reference>
<keyword evidence="1" id="KW-0614">Plasmid</keyword>
<organism evidence="1 2">
    <name type="scientific">Burkholderia ambifaria (strain MC40-6)</name>
    <dbReference type="NCBI Taxonomy" id="398577"/>
    <lineage>
        <taxon>Bacteria</taxon>
        <taxon>Pseudomonadati</taxon>
        <taxon>Pseudomonadota</taxon>
        <taxon>Betaproteobacteria</taxon>
        <taxon>Burkholderiales</taxon>
        <taxon>Burkholderiaceae</taxon>
        <taxon>Burkholderia</taxon>
        <taxon>Burkholderia cepacia complex</taxon>
    </lineage>
</organism>
<evidence type="ECO:0000313" key="1">
    <source>
        <dbReference type="EMBL" id="ACB69185.1"/>
    </source>
</evidence>
<dbReference type="OrthoDB" id="9024533at2"/>
<sequence>MQLKSAQSKVANGITVAIRPARPRVGGEHVYTLNGSELRDVLIEGRWVTLSATATPSQAV</sequence>
<dbReference type="AlphaFoldDB" id="B1Z6V8"/>
<dbReference type="KEGG" id="bac:BamMC406_6785"/>
<protein>
    <submittedName>
        <fullName evidence="1">Uncharacterized protein</fullName>
    </submittedName>
</protein>
<dbReference type="HOGENOM" id="CLU_2913519_0_0_4"/>
<accession>B1Z6V8</accession>
<dbReference type="EMBL" id="CP001028">
    <property type="protein sequence ID" value="ACB69185.1"/>
    <property type="molecule type" value="Genomic_DNA"/>
</dbReference>
<dbReference type="RefSeq" id="WP_012367417.1">
    <property type="nucleotide sequence ID" value="NC_010553.1"/>
</dbReference>
<dbReference type="Proteomes" id="UP000001680">
    <property type="component" value="Plasmid pBMC401"/>
</dbReference>
<gene>
    <name evidence="1" type="ordered locus">BamMC406_6785</name>
</gene>
<name>B1Z6V8_BURA4</name>
<evidence type="ECO:0000313" key="2">
    <source>
        <dbReference type="Proteomes" id="UP000001680"/>
    </source>
</evidence>
<geneLocation type="plasmid" evidence="1 2">
    <name>pBMC401</name>
</geneLocation>
<proteinExistence type="predicted"/>